<organism evidence="1">
    <name type="scientific">Klosneuvirus KNV1</name>
    <dbReference type="NCBI Taxonomy" id="1977640"/>
    <lineage>
        <taxon>Viruses</taxon>
        <taxon>Varidnaviria</taxon>
        <taxon>Bamfordvirae</taxon>
        <taxon>Nucleocytoviricota</taxon>
        <taxon>Megaviricetes</taxon>
        <taxon>Imitervirales</taxon>
        <taxon>Mimiviridae</taxon>
        <taxon>Klosneuvirinae</taxon>
        <taxon>Klosneuvirus</taxon>
    </lineage>
</organism>
<proteinExistence type="predicted"/>
<gene>
    <name evidence="1" type="ORF">Klosneuvirus_1_385</name>
</gene>
<accession>A0A1V0SIR8</accession>
<protein>
    <submittedName>
        <fullName evidence="1">Uncharacterized protein</fullName>
    </submittedName>
</protein>
<evidence type="ECO:0000313" key="1">
    <source>
        <dbReference type="EMBL" id="ARF11528.1"/>
    </source>
</evidence>
<dbReference type="EMBL" id="KY684108">
    <property type="protein sequence ID" value="ARF11528.1"/>
    <property type="molecule type" value="Genomic_DNA"/>
</dbReference>
<name>A0A1V0SIR8_9VIRU</name>
<sequence length="215" mass="25534">MADLSQSAFILDQSVINYGRITSLETLRQNPNYLFNQHSISVETMPNTGRFEDERIEYTNKCFFIALSQGLELLQRKLEPIILMQLANFMDKNKDIYLETNIHMEVKQQNQHIYRLAEFLTDVQIYIYVGHKKDEKWHIIPDHHDTFGQGPTIIRILNKGNYHYELITTDTNMFPREIKTMTPEKAQLHQHEVMQMIKQKEEDYLLAKWLAENDD</sequence>
<reference evidence="1" key="1">
    <citation type="journal article" date="2017" name="Science">
        <title>Giant viruses with an expanded complement of translation system components.</title>
        <authorList>
            <person name="Schulz F."/>
            <person name="Yutin N."/>
            <person name="Ivanova N.N."/>
            <person name="Ortega D.R."/>
            <person name="Lee T.K."/>
            <person name="Vierheilig J."/>
            <person name="Daims H."/>
            <person name="Horn M."/>
            <person name="Wagner M."/>
            <person name="Jensen G.J."/>
            <person name="Kyrpides N.C."/>
            <person name="Koonin E.V."/>
            <person name="Woyke T."/>
        </authorList>
    </citation>
    <scope>NUCLEOTIDE SEQUENCE</scope>
    <source>
        <strain evidence="1">KNV1</strain>
    </source>
</reference>